<feature type="domain" description="Peptidase M20 dimerisation" evidence="8">
    <location>
        <begin position="209"/>
        <end position="310"/>
    </location>
</feature>
<dbReference type="InterPro" id="IPR036264">
    <property type="entry name" value="Bact_exopeptidase_dim_dom"/>
</dbReference>
<keyword evidence="3 7" id="KW-0479">Metal-binding</keyword>
<evidence type="ECO:0000256" key="2">
    <source>
        <dbReference type="ARBA" id="ARBA00022670"/>
    </source>
</evidence>
<evidence type="ECO:0000256" key="3">
    <source>
        <dbReference type="ARBA" id="ARBA00022723"/>
    </source>
</evidence>
<evidence type="ECO:0000313" key="9">
    <source>
        <dbReference type="EMBL" id="GAA4647813.1"/>
    </source>
</evidence>
<dbReference type="InterPro" id="IPR010161">
    <property type="entry name" value="Peptidase_M20B"/>
</dbReference>
<feature type="binding site" evidence="7">
    <location>
        <position position="79"/>
    </location>
    <ligand>
        <name>Zn(2+)</name>
        <dbReference type="ChEBI" id="CHEBI:29105"/>
        <label>1</label>
    </ligand>
</feature>
<keyword evidence="10" id="KW-1185">Reference proteome</keyword>
<reference evidence="10" key="1">
    <citation type="journal article" date="2019" name="Int. J. Syst. Evol. Microbiol.">
        <title>The Global Catalogue of Microorganisms (GCM) 10K type strain sequencing project: providing services to taxonomists for standard genome sequencing and annotation.</title>
        <authorList>
            <consortium name="The Broad Institute Genomics Platform"/>
            <consortium name="The Broad Institute Genome Sequencing Center for Infectious Disease"/>
            <person name="Wu L."/>
            <person name="Ma J."/>
        </authorList>
    </citation>
    <scope>NUCLEOTIDE SEQUENCE [LARGE SCALE GENOMIC DNA]</scope>
    <source>
        <strain evidence="10">JCM 17805</strain>
    </source>
</reference>
<keyword evidence="6 7" id="KW-0482">Metalloprotease</keyword>
<gene>
    <name evidence="7 9" type="primary">pepT</name>
    <name evidence="9" type="ORF">GCM10023116_00750</name>
</gene>
<dbReference type="RefSeq" id="WP_345192693.1">
    <property type="nucleotide sequence ID" value="NZ_BAABFL010000004.1"/>
</dbReference>
<dbReference type="NCBIfam" id="NF009920">
    <property type="entry name" value="PRK13381.1"/>
    <property type="match status" value="1"/>
</dbReference>
<feature type="binding site" evidence="7">
    <location>
        <position position="142"/>
    </location>
    <ligand>
        <name>Zn(2+)</name>
        <dbReference type="ChEBI" id="CHEBI:29105"/>
        <label>1</label>
    </ligand>
</feature>
<dbReference type="PROSITE" id="PS00758">
    <property type="entry name" value="ARGE_DAPE_CPG2_1"/>
    <property type="match status" value="1"/>
</dbReference>
<evidence type="ECO:0000256" key="5">
    <source>
        <dbReference type="ARBA" id="ARBA00022833"/>
    </source>
</evidence>
<dbReference type="NCBIfam" id="NF003976">
    <property type="entry name" value="PRK05469.1"/>
    <property type="match status" value="1"/>
</dbReference>
<protein>
    <recommendedName>
        <fullName evidence="7">Peptidase T</fullName>
        <ecNumber evidence="7">3.4.11.4</ecNumber>
    </recommendedName>
    <alternativeName>
        <fullName evidence="7">Aminotripeptidase</fullName>
        <shortName evidence="7">Tripeptidase</shortName>
    </alternativeName>
    <alternativeName>
        <fullName evidence="7">Tripeptide aminopeptidase</fullName>
    </alternativeName>
</protein>
<sequence length="414" mass="45484">MQKAFTDRFLRYVSFNTRSDDASDTVPSTPGQRVLAQQLRDELAAMGLADVKLDSNSYVTARLPANTSHPVPPIGFIAHMDTAPDASGENVKPRIIENYDGKDILLNHEQALRLSPADFPILKQYIGKTLITSDGTTLLGADDKAGIAAIMTAIAYLVEHTDIPHGDICIGFTPDEEIGRGADHFDVAGFGARWAYTIDGGALGGLECENFNAAGADILFRGRNVHPGTAKGMMINAMHLARQFANELPANEVPEKTEGYEGFFHLCSMSGSESEARLEYIIRDFNRDSFEHRKQLLLSIADSMNQQLGEKRVIVTLTEEYANMREELEKVPHVVSIAREAMEACGIQPDIKPIRGGTDGSRLSFMGLPTPNIFTGGHNFHGPYEYLCVDSTLKAIETIISICRLTAEKHWNVE</sequence>
<evidence type="ECO:0000256" key="1">
    <source>
        <dbReference type="ARBA" id="ARBA00009692"/>
    </source>
</evidence>
<evidence type="ECO:0000256" key="7">
    <source>
        <dbReference type="HAMAP-Rule" id="MF_00550"/>
    </source>
</evidence>
<evidence type="ECO:0000259" key="8">
    <source>
        <dbReference type="Pfam" id="PF07687"/>
    </source>
</evidence>
<keyword evidence="5 7" id="KW-0862">Zinc</keyword>
<dbReference type="InterPro" id="IPR001261">
    <property type="entry name" value="ArgE/DapE_CS"/>
</dbReference>
<dbReference type="Pfam" id="PF01546">
    <property type="entry name" value="Peptidase_M20"/>
    <property type="match status" value="1"/>
</dbReference>
<feature type="binding site" evidence="7">
    <location>
        <position position="381"/>
    </location>
    <ligand>
        <name>Zn(2+)</name>
        <dbReference type="ChEBI" id="CHEBI:29105"/>
        <label>2</label>
    </ligand>
</feature>
<comment type="caution">
    <text evidence="9">The sequence shown here is derived from an EMBL/GenBank/DDBJ whole genome shotgun (WGS) entry which is preliminary data.</text>
</comment>
<dbReference type="PROSITE" id="PS00759">
    <property type="entry name" value="ARGE_DAPE_CPG2_2"/>
    <property type="match status" value="1"/>
</dbReference>
<proteinExistence type="inferred from homology"/>
<feature type="binding site" evidence="7">
    <location>
        <position position="142"/>
    </location>
    <ligand>
        <name>Zn(2+)</name>
        <dbReference type="ChEBI" id="CHEBI:29105"/>
        <label>2</label>
    </ligand>
</feature>
<keyword evidence="7" id="KW-0963">Cytoplasm</keyword>
<dbReference type="InterPro" id="IPR011650">
    <property type="entry name" value="Peptidase_M20_dimer"/>
</dbReference>
<keyword evidence="4 7" id="KW-0378">Hydrolase</keyword>
<comment type="function">
    <text evidence="7">Cleaves the N-terminal amino acid of tripeptides.</text>
</comment>
<feature type="active site" description="Proton acceptor" evidence="7">
    <location>
        <position position="176"/>
    </location>
</feature>
<evidence type="ECO:0000256" key="4">
    <source>
        <dbReference type="ARBA" id="ARBA00022801"/>
    </source>
</evidence>
<comment type="subcellular location">
    <subcellularLocation>
        <location evidence="7">Cytoplasm</location>
    </subcellularLocation>
</comment>
<feature type="binding site" evidence="7">
    <location>
        <position position="199"/>
    </location>
    <ligand>
        <name>Zn(2+)</name>
        <dbReference type="ChEBI" id="CHEBI:29105"/>
        <label>1</label>
    </ligand>
</feature>
<accession>A0ABP8UX98</accession>
<dbReference type="PIRSF" id="PIRSF037215">
    <property type="entry name" value="Peptidase_M20B"/>
    <property type="match status" value="1"/>
</dbReference>
<dbReference type="PANTHER" id="PTHR42994:SF1">
    <property type="entry name" value="PEPTIDASE T"/>
    <property type="match status" value="1"/>
</dbReference>
<comment type="catalytic activity">
    <reaction evidence="7">
        <text>Release of the N-terminal residue from a tripeptide.</text>
        <dbReference type="EC" id="3.4.11.4"/>
    </reaction>
</comment>
<evidence type="ECO:0000313" key="10">
    <source>
        <dbReference type="Proteomes" id="UP001500604"/>
    </source>
</evidence>
<dbReference type="CDD" id="cd03892">
    <property type="entry name" value="M20_peptT"/>
    <property type="match status" value="1"/>
</dbReference>
<dbReference type="SUPFAM" id="SSF53187">
    <property type="entry name" value="Zn-dependent exopeptidases"/>
    <property type="match status" value="1"/>
</dbReference>
<keyword evidence="2 7" id="KW-0645">Protease</keyword>
<organism evidence="9 10">
    <name type="scientific">Kistimonas scapharcae</name>
    <dbReference type="NCBI Taxonomy" id="1036133"/>
    <lineage>
        <taxon>Bacteria</taxon>
        <taxon>Pseudomonadati</taxon>
        <taxon>Pseudomonadota</taxon>
        <taxon>Gammaproteobacteria</taxon>
        <taxon>Oceanospirillales</taxon>
        <taxon>Endozoicomonadaceae</taxon>
        <taxon>Kistimonas</taxon>
    </lineage>
</organism>
<dbReference type="Pfam" id="PF07687">
    <property type="entry name" value="M20_dimer"/>
    <property type="match status" value="1"/>
</dbReference>
<evidence type="ECO:0000256" key="6">
    <source>
        <dbReference type="ARBA" id="ARBA00023049"/>
    </source>
</evidence>
<dbReference type="Gene3D" id="3.30.70.360">
    <property type="match status" value="1"/>
</dbReference>
<dbReference type="EMBL" id="BAABFL010000004">
    <property type="protein sequence ID" value="GAA4647813.1"/>
    <property type="molecule type" value="Genomic_DNA"/>
</dbReference>
<dbReference type="EC" id="3.4.11.4" evidence="7"/>
<dbReference type="Gene3D" id="3.40.630.10">
    <property type="entry name" value="Zn peptidases"/>
    <property type="match status" value="1"/>
</dbReference>
<feature type="binding site" evidence="7">
    <location>
        <position position="177"/>
    </location>
    <ligand>
        <name>Zn(2+)</name>
        <dbReference type="ChEBI" id="CHEBI:29105"/>
        <label>2</label>
    </ligand>
</feature>
<dbReference type="PANTHER" id="PTHR42994">
    <property type="entry name" value="PEPTIDASE T"/>
    <property type="match status" value="1"/>
</dbReference>
<feature type="active site" evidence="7">
    <location>
        <position position="81"/>
    </location>
</feature>
<dbReference type="HAMAP" id="MF_00550">
    <property type="entry name" value="Aminopeptidase_M20"/>
    <property type="match status" value="1"/>
</dbReference>
<comment type="cofactor">
    <cofactor evidence="7">
        <name>Zn(2+)</name>
        <dbReference type="ChEBI" id="CHEBI:29105"/>
    </cofactor>
    <text evidence="7">Binds 2 Zn(2+) ions per subunit.</text>
</comment>
<dbReference type="InterPro" id="IPR002933">
    <property type="entry name" value="Peptidase_M20"/>
</dbReference>
<keyword evidence="7" id="KW-0031">Aminopeptidase</keyword>
<dbReference type="SUPFAM" id="SSF55031">
    <property type="entry name" value="Bacterial exopeptidase dimerisation domain"/>
    <property type="match status" value="1"/>
</dbReference>
<comment type="similarity">
    <text evidence="1 7">Belongs to the peptidase M20B family.</text>
</comment>
<name>A0ABP8UX98_9GAMM</name>
<dbReference type="NCBIfam" id="TIGR01882">
    <property type="entry name" value="peptidase-T"/>
    <property type="match status" value="1"/>
</dbReference>
<dbReference type="Proteomes" id="UP001500604">
    <property type="component" value="Unassembled WGS sequence"/>
</dbReference>